<gene>
    <name evidence="2" type="ORF">BBC0122_007410</name>
</gene>
<feature type="transmembrane region" description="Helical" evidence="1">
    <location>
        <begin position="105"/>
        <end position="123"/>
    </location>
</feature>
<keyword evidence="1" id="KW-0812">Transmembrane</keyword>
<keyword evidence="1" id="KW-1133">Transmembrane helix</keyword>
<evidence type="ECO:0000313" key="3">
    <source>
        <dbReference type="Proteomes" id="UP000189632"/>
    </source>
</evidence>
<dbReference type="OrthoDB" id="7618855at2"/>
<protein>
    <submittedName>
        <fullName evidence="2">Small integral membrane protein</fullName>
    </submittedName>
</protein>
<evidence type="ECO:0000256" key="1">
    <source>
        <dbReference type="SAM" id="Phobius"/>
    </source>
</evidence>
<feature type="transmembrane region" description="Helical" evidence="1">
    <location>
        <begin position="143"/>
        <end position="159"/>
    </location>
</feature>
<dbReference type="Pfam" id="PF09933">
    <property type="entry name" value="DUF2165"/>
    <property type="match status" value="1"/>
</dbReference>
<accession>A0A1U9MGM9</accession>
<dbReference type="InterPro" id="IPR018681">
    <property type="entry name" value="DUF2165_transmembrane"/>
</dbReference>
<keyword evidence="1" id="KW-0472">Membrane</keyword>
<dbReference type="RefSeq" id="WP_077991484.1">
    <property type="nucleotide sequence ID" value="NZ_CP015625.1"/>
</dbReference>
<dbReference type="AlphaFoldDB" id="A0A1U9MGM9"/>
<reference evidence="2 3" key="1">
    <citation type="submission" date="2016-11" db="EMBL/GenBank/DDBJ databases">
        <title>Comparative genomics of Bartonella apis.</title>
        <authorList>
            <person name="Engel P."/>
        </authorList>
    </citation>
    <scope>NUCLEOTIDE SEQUENCE [LARGE SCALE GENOMIC DNA]</scope>
    <source>
        <strain evidence="2 3">BBC0122</strain>
    </source>
</reference>
<organism evidence="2 3">
    <name type="scientific">Bartonella choladocola</name>
    <dbReference type="NCBI Taxonomy" id="2750995"/>
    <lineage>
        <taxon>Bacteria</taxon>
        <taxon>Pseudomonadati</taxon>
        <taxon>Pseudomonadota</taxon>
        <taxon>Alphaproteobacteria</taxon>
        <taxon>Hyphomicrobiales</taxon>
        <taxon>Bartonellaceae</taxon>
        <taxon>Bartonella</taxon>
    </lineage>
</organism>
<keyword evidence="3" id="KW-1185">Reference proteome</keyword>
<evidence type="ECO:0000313" key="2">
    <source>
        <dbReference type="EMBL" id="AQT46870.1"/>
    </source>
</evidence>
<name>A0A1U9MGM9_9HYPH</name>
<dbReference type="Proteomes" id="UP000189632">
    <property type="component" value="Chromosome"/>
</dbReference>
<dbReference type="EMBL" id="CP015625">
    <property type="protein sequence ID" value="AQT46870.1"/>
    <property type="molecule type" value="Genomic_DNA"/>
</dbReference>
<sequence length="168" mass="18991">MLIVRLSKSAFVAAIALFATLVAVENIFYSSINFAYVHHVFLMDSVFADAPTKWRSIENITIQNIGYWLIVTFETLTAILCWIGSVRMLLAIKAPKNTFQLSKRCAIAGLTLGFLVWHVAFMSVGGEWFGMWMSKEWNGVPDAFRFFITIILVLIYVVIPDDKITADN</sequence>
<proteinExistence type="predicted"/>
<dbReference type="KEGG" id="bapi:BBC0122_007410"/>
<feature type="transmembrane region" description="Helical" evidence="1">
    <location>
        <begin position="65"/>
        <end position="84"/>
    </location>
</feature>